<keyword evidence="6" id="KW-1185">Reference proteome</keyword>
<dbReference type="PANTHER" id="PTHR42756:SF1">
    <property type="entry name" value="TRANSCRIPTIONAL REPRESSOR OF EMRAB OPERON"/>
    <property type="match status" value="1"/>
</dbReference>
<evidence type="ECO:0000256" key="1">
    <source>
        <dbReference type="ARBA" id="ARBA00023015"/>
    </source>
</evidence>
<accession>A0ABW0M6L3</accession>
<evidence type="ECO:0000313" key="5">
    <source>
        <dbReference type="EMBL" id="MFC5473835.1"/>
    </source>
</evidence>
<gene>
    <name evidence="5" type="ORF">ACFPM8_07670</name>
</gene>
<dbReference type="InterPro" id="IPR000835">
    <property type="entry name" value="HTH_MarR-typ"/>
</dbReference>
<keyword evidence="3" id="KW-0804">Transcription</keyword>
<dbReference type="EMBL" id="JBHSMT010000013">
    <property type="protein sequence ID" value="MFC5473835.1"/>
    <property type="molecule type" value="Genomic_DNA"/>
</dbReference>
<dbReference type="SUPFAM" id="SSF46785">
    <property type="entry name" value="Winged helix' DNA-binding domain"/>
    <property type="match status" value="1"/>
</dbReference>
<dbReference type="Pfam" id="PF12802">
    <property type="entry name" value="MarR_2"/>
    <property type="match status" value="1"/>
</dbReference>
<keyword evidence="1" id="KW-0805">Transcription regulation</keyword>
<dbReference type="InterPro" id="IPR036388">
    <property type="entry name" value="WH-like_DNA-bd_sf"/>
</dbReference>
<feature type="domain" description="HTH marR-type" evidence="4">
    <location>
        <begin position="24"/>
        <end position="159"/>
    </location>
</feature>
<dbReference type="PANTHER" id="PTHR42756">
    <property type="entry name" value="TRANSCRIPTIONAL REGULATOR, MARR"/>
    <property type="match status" value="1"/>
</dbReference>
<dbReference type="Proteomes" id="UP001596045">
    <property type="component" value="Unassembled WGS sequence"/>
</dbReference>
<dbReference type="RefSeq" id="WP_378996713.1">
    <property type="nucleotide sequence ID" value="NZ_JBHSMT010000013.1"/>
</dbReference>
<dbReference type="InterPro" id="IPR023187">
    <property type="entry name" value="Tscrpt_reg_MarR-type_CS"/>
</dbReference>
<reference evidence="6" key="1">
    <citation type="journal article" date="2019" name="Int. J. Syst. Evol. Microbiol.">
        <title>The Global Catalogue of Microorganisms (GCM) 10K type strain sequencing project: providing services to taxonomists for standard genome sequencing and annotation.</title>
        <authorList>
            <consortium name="The Broad Institute Genomics Platform"/>
            <consortium name="The Broad Institute Genome Sequencing Center for Infectious Disease"/>
            <person name="Wu L."/>
            <person name="Ma J."/>
        </authorList>
    </citation>
    <scope>NUCLEOTIDE SEQUENCE [LARGE SCALE GENOMIC DNA]</scope>
    <source>
        <strain evidence="6">JCM 17066</strain>
    </source>
</reference>
<name>A0ABW0M6L3_9BURK</name>
<organism evidence="5 6">
    <name type="scientific">Paraherbaspirillum soli</name>
    <dbReference type="NCBI Taxonomy" id="631222"/>
    <lineage>
        <taxon>Bacteria</taxon>
        <taxon>Pseudomonadati</taxon>
        <taxon>Pseudomonadota</taxon>
        <taxon>Betaproteobacteria</taxon>
        <taxon>Burkholderiales</taxon>
        <taxon>Oxalobacteraceae</taxon>
        <taxon>Paraherbaspirillum</taxon>
    </lineage>
</organism>
<comment type="caution">
    <text evidence="5">The sequence shown here is derived from an EMBL/GenBank/DDBJ whole genome shotgun (WGS) entry which is preliminary data.</text>
</comment>
<dbReference type="PROSITE" id="PS01117">
    <property type="entry name" value="HTH_MARR_1"/>
    <property type="match status" value="1"/>
</dbReference>
<dbReference type="SMART" id="SM00347">
    <property type="entry name" value="HTH_MARR"/>
    <property type="match status" value="1"/>
</dbReference>
<proteinExistence type="predicted"/>
<sequence>MKTDKVDEILKQWQRERPDLDSSPMGIIGRIGRLSTYLERGVNDGLAQFDLTRWSFDVLATLRRAGAPYRLSPNELLQSLMITSGTMTNRIDHLERAGLVERGHNPDDRRSVLISLTASGLELVEKAVAAHVANEHRLLAELGEADREQLAGLLRQLLVRFES</sequence>
<dbReference type="PROSITE" id="PS50995">
    <property type="entry name" value="HTH_MARR_2"/>
    <property type="match status" value="1"/>
</dbReference>
<evidence type="ECO:0000313" key="6">
    <source>
        <dbReference type="Proteomes" id="UP001596045"/>
    </source>
</evidence>
<evidence type="ECO:0000259" key="4">
    <source>
        <dbReference type="PROSITE" id="PS50995"/>
    </source>
</evidence>
<dbReference type="PRINTS" id="PR00598">
    <property type="entry name" value="HTHMARR"/>
</dbReference>
<evidence type="ECO:0000256" key="2">
    <source>
        <dbReference type="ARBA" id="ARBA00023125"/>
    </source>
</evidence>
<evidence type="ECO:0000256" key="3">
    <source>
        <dbReference type="ARBA" id="ARBA00023163"/>
    </source>
</evidence>
<protein>
    <submittedName>
        <fullName evidence="5">MarR family winged helix-turn-helix transcriptional regulator</fullName>
    </submittedName>
</protein>
<keyword evidence="2" id="KW-0238">DNA-binding</keyword>
<dbReference type="InterPro" id="IPR036390">
    <property type="entry name" value="WH_DNA-bd_sf"/>
</dbReference>
<dbReference type="Gene3D" id="1.10.10.10">
    <property type="entry name" value="Winged helix-like DNA-binding domain superfamily/Winged helix DNA-binding domain"/>
    <property type="match status" value="1"/>
</dbReference>